<comment type="caution">
    <text evidence="2">The sequence shown here is derived from an EMBL/GenBank/DDBJ whole genome shotgun (WGS) entry which is preliminary data.</text>
</comment>
<evidence type="ECO:0000313" key="2">
    <source>
        <dbReference type="EMBL" id="PWD84219.1"/>
    </source>
</evidence>
<proteinExistence type="predicted"/>
<keyword evidence="1" id="KW-1133">Transmembrane helix</keyword>
<dbReference type="GO" id="GO:0005886">
    <property type="term" value="C:plasma membrane"/>
    <property type="evidence" value="ECO:0007669"/>
    <property type="project" value="TreeGrafter"/>
</dbReference>
<dbReference type="EMBL" id="QEWR01000002">
    <property type="protein sequence ID" value="PWD84219.1"/>
    <property type="molecule type" value="Genomic_DNA"/>
</dbReference>
<dbReference type="InterPro" id="IPR005325">
    <property type="entry name" value="DUF308_memb"/>
</dbReference>
<dbReference type="PANTHER" id="PTHR34989:SF1">
    <property type="entry name" value="PROTEIN HDED"/>
    <property type="match status" value="1"/>
</dbReference>
<feature type="transmembrane region" description="Helical" evidence="1">
    <location>
        <begin position="7"/>
        <end position="27"/>
    </location>
</feature>
<accession>A0A2U2ALY5</accession>
<dbReference type="Proteomes" id="UP000244948">
    <property type="component" value="Unassembled WGS sequence"/>
</dbReference>
<evidence type="ECO:0000256" key="1">
    <source>
        <dbReference type="SAM" id="Phobius"/>
    </source>
</evidence>
<keyword evidence="1" id="KW-0812">Transmembrane</keyword>
<protein>
    <recommendedName>
        <fullName evidence="4">HdeD family acid-resistance protein</fullName>
    </recommendedName>
</protein>
<dbReference type="PANTHER" id="PTHR34989">
    <property type="entry name" value="PROTEIN HDED"/>
    <property type="match status" value="1"/>
</dbReference>
<organism evidence="2 3">
    <name type="scientific">Ignatzschineria indica</name>
    <dbReference type="NCBI Taxonomy" id="472583"/>
    <lineage>
        <taxon>Bacteria</taxon>
        <taxon>Pseudomonadati</taxon>
        <taxon>Pseudomonadota</taxon>
        <taxon>Gammaproteobacteria</taxon>
        <taxon>Cardiobacteriales</taxon>
        <taxon>Ignatzschineriaceae</taxon>
        <taxon>Ignatzschineria</taxon>
    </lineage>
</organism>
<dbReference type="RefSeq" id="WP_109235422.1">
    <property type="nucleotide sequence ID" value="NZ_BMXZ01000001.1"/>
</dbReference>
<evidence type="ECO:0000313" key="3">
    <source>
        <dbReference type="Proteomes" id="UP000244948"/>
    </source>
</evidence>
<feature type="transmembrane region" description="Helical" evidence="1">
    <location>
        <begin position="33"/>
        <end position="57"/>
    </location>
</feature>
<gene>
    <name evidence="2" type="ORF">DC082_01350</name>
</gene>
<feature type="transmembrane region" description="Helical" evidence="1">
    <location>
        <begin position="121"/>
        <end position="139"/>
    </location>
</feature>
<dbReference type="AlphaFoldDB" id="A0A2U2ALY5"/>
<name>A0A2U2ALY5_9GAMM</name>
<evidence type="ECO:0008006" key="4">
    <source>
        <dbReference type="Google" id="ProtNLM"/>
    </source>
</evidence>
<dbReference type="InterPro" id="IPR052712">
    <property type="entry name" value="Acid_resist_chaperone_HdeD"/>
</dbReference>
<keyword evidence="3" id="KW-1185">Reference proteome</keyword>
<dbReference type="Pfam" id="PF03729">
    <property type="entry name" value="DUF308"/>
    <property type="match status" value="2"/>
</dbReference>
<reference evidence="2 3" key="1">
    <citation type="journal article" date="2018" name="Genome Announc.">
        <title>Ignatzschineria cameli sp. nov., isolated from necrotic foot tissue of dromedaries (Camelus dromedarius) and associated maggots (Wohlfahrtia species) in Dubai.</title>
        <authorList>
            <person name="Tsang C.C."/>
            <person name="Tang J.Y."/>
            <person name="Fong J.Y."/>
            <person name="Kinne J."/>
            <person name="Lee H.H."/>
            <person name="Joseph M."/>
            <person name="Jose S."/>
            <person name="Schuster R.K."/>
            <person name="Tang Y."/>
            <person name="Sivakumar S."/>
            <person name="Chen J.H."/>
            <person name="Teng J.L."/>
            <person name="Lau S.K."/>
            <person name="Wernery U."/>
            <person name="Woo P.C."/>
        </authorList>
    </citation>
    <scope>NUCLEOTIDE SEQUENCE [LARGE SCALE GENOMIC DNA]</scope>
    <source>
        <strain evidence="2 3">KCTC 22643</strain>
    </source>
</reference>
<feature type="transmembrane region" description="Helical" evidence="1">
    <location>
        <begin position="151"/>
        <end position="174"/>
    </location>
</feature>
<keyword evidence="1" id="KW-0472">Membrane</keyword>
<sequence length="179" mass="20579">MERAIKNWWMWVLMGILYIIMSGYLFISPLTSFIVLSQFMVAFFFVTGIFEVIYSLTNRHVEGWVFNLIMGILQVFIGAYLIKHANEGLPEMMMIFLFMFWLIFYGISAITFSFSLKRMGVASWWLTLVIGILGLLLGLSMSYSPLNSIEIITTLIGAYALVAGIYSLYFGFAIRRHRA</sequence>
<feature type="transmembrane region" description="Helical" evidence="1">
    <location>
        <begin position="94"/>
        <end position="114"/>
    </location>
</feature>
<feature type="transmembrane region" description="Helical" evidence="1">
    <location>
        <begin position="64"/>
        <end position="82"/>
    </location>
</feature>